<accession>A0A448XEP7</accession>
<keyword evidence="3" id="KW-1185">Reference proteome</keyword>
<gene>
    <name evidence="2" type="ORF">PXEA_LOCUS28470</name>
</gene>
<feature type="region of interest" description="Disordered" evidence="1">
    <location>
        <begin position="1"/>
        <end position="35"/>
    </location>
</feature>
<feature type="region of interest" description="Disordered" evidence="1">
    <location>
        <begin position="84"/>
        <end position="115"/>
    </location>
</feature>
<evidence type="ECO:0000313" key="2">
    <source>
        <dbReference type="EMBL" id="VEL35030.1"/>
    </source>
</evidence>
<dbReference type="AlphaFoldDB" id="A0A448XEP7"/>
<sequence>MGQRVRPCSAGCREGRRGAGESERKQLTRQNIASQRLQDELLQRMRRRLSGHGRGTCLPAGGGMYFQDREIAHSSLFTSECLLSRADGNSDPTDRPRPGPVRPVLARVESRWRAE</sequence>
<dbReference type="Proteomes" id="UP000784294">
    <property type="component" value="Unassembled WGS sequence"/>
</dbReference>
<evidence type="ECO:0000256" key="1">
    <source>
        <dbReference type="SAM" id="MobiDB-lite"/>
    </source>
</evidence>
<evidence type="ECO:0000313" key="3">
    <source>
        <dbReference type="Proteomes" id="UP000784294"/>
    </source>
</evidence>
<proteinExistence type="predicted"/>
<dbReference type="EMBL" id="CAAALY010248915">
    <property type="protein sequence ID" value="VEL35030.1"/>
    <property type="molecule type" value="Genomic_DNA"/>
</dbReference>
<comment type="caution">
    <text evidence="2">The sequence shown here is derived from an EMBL/GenBank/DDBJ whole genome shotgun (WGS) entry which is preliminary data.</text>
</comment>
<protein>
    <submittedName>
        <fullName evidence="2">Uncharacterized protein</fullName>
    </submittedName>
</protein>
<organism evidence="2 3">
    <name type="scientific">Protopolystoma xenopodis</name>
    <dbReference type="NCBI Taxonomy" id="117903"/>
    <lineage>
        <taxon>Eukaryota</taxon>
        <taxon>Metazoa</taxon>
        <taxon>Spiralia</taxon>
        <taxon>Lophotrochozoa</taxon>
        <taxon>Platyhelminthes</taxon>
        <taxon>Monogenea</taxon>
        <taxon>Polyopisthocotylea</taxon>
        <taxon>Polystomatidea</taxon>
        <taxon>Polystomatidae</taxon>
        <taxon>Protopolystoma</taxon>
    </lineage>
</organism>
<feature type="compositionally biased region" description="Basic and acidic residues" evidence="1">
    <location>
        <begin position="13"/>
        <end position="26"/>
    </location>
</feature>
<reference evidence="2" key="1">
    <citation type="submission" date="2018-11" db="EMBL/GenBank/DDBJ databases">
        <authorList>
            <consortium name="Pathogen Informatics"/>
        </authorList>
    </citation>
    <scope>NUCLEOTIDE SEQUENCE</scope>
</reference>
<name>A0A448XEP7_9PLAT</name>